<dbReference type="RefSeq" id="WP_099554802.1">
    <property type="nucleotide sequence ID" value="NZ_LT960614.1"/>
</dbReference>
<organism evidence="2 3">
    <name type="scientific">Hartmannibacter diazotrophicus</name>
    <dbReference type="NCBI Taxonomy" id="1482074"/>
    <lineage>
        <taxon>Bacteria</taxon>
        <taxon>Pseudomonadati</taxon>
        <taxon>Pseudomonadota</taxon>
        <taxon>Alphaproteobacteria</taxon>
        <taxon>Hyphomicrobiales</taxon>
        <taxon>Pleomorphomonadaceae</taxon>
        <taxon>Hartmannibacter</taxon>
    </lineage>
</organism>
<proteinExistence type="predicted"/>
<reference evidence="3" key="1">
    <citation type="submission" date="2017-09" db="EMBL/GenBank/DDBJ databases">
        <title>Genome sequence of Nannocystis excedens DSM 71.</title>
        <authorList>
            <person name="Blom J."/>
        </authorList>
    </citation>
    <scope>NUCLEOTIDE SEQUENCE [LARGE SCALE GENOMIC DNA]</scope>
    <source>
        <strain evidence="3">type strain: E19</strain>
    </source>
</reference>
<name>A0A2C9D2H8_9HYPH</name>
<keyword evidence="3" id="KW-1185">Reference proteome</keyword>
<dbReference type="SUPFAM" id="SSF49503">
    <property type="entry name" value="Cupredoxins"/>
    <property type="match status" value="1"/>
</dbReference>
<dbReference type="OrthoDB" id="9816061at2"/>
<accession>A0A2C9D2H8</accession>
<evidence type="ECO:0000256" key="1">
    <source>
        <dbReference type="SAM" id="SignalP"/>
    </source>
</evidence>
<dbReference type="AlphaFoldDB" id="A0A2C9D2H8"/>
<dbReference type="Proteomes" id="UP000223606">
    <property type="component" value="Chromosome 1"/>
</dbReference>
<protein>
    <recommendedName>
        <fullName evidence="4">Copper-binding protein</fullName>
    </recommendedName>
</protein>
<evidence type="ECO:0000313" key="2">
    <source>
        <dbReference type="EMBL" id="SON54460.1"/>
    </source>
</evidence>
<dbReference type="EMBL" id="LT960614">
    <property type="protein sequence ID" value="SON54460.1"/>
    <property type="molecule type" value="Genomic_DNA"/>
</dbReference>
<keyword evidence="1" id="KW-0732">Signal</keyword>
<feature type="chain" id="PRO_5012812998" description="Copper-binding protein" evidence="1">
    <location>
        <begin position="26"/>
        <end position="145"/>
    </location>
</feature>
<dbReference type="InterPro" id="IPR008972">
    <property type="entry name" value="Cupredoxin"/>
</dbReference>
<evidence type="ECO:0000313" key="3">
    <source>
        <dbReference type="Proteomes" id="UP000223606"/>
    </source>
</evidence>
<sequence length="145" mass="15791">MRLCEHPALLAAALGVLLAASPALAAGDLAIKATKLEPLEIGGGDAGYGVSNDTYELEMGKSYRLEIKQVGPHGCEWDAAEFSRNIWLRKIDVGHVSIDTPTFESFDLDEDTDIEITFVPIRTGEFSWECEGLDEQGMEGTFVVK</sequence>
<gene>
    <name evidence="2" type="ORF">HDIA_0919</name>
</gene>
<dbReference type="KEGG" id="hdi:HDIA_0919"/>
<evidence type="ECO:0008006" key="4">
    <source>
        <dbReference type="Google" id="ProtNLM"/>
    </source>
</evidence>
<dbReference type="Gene3D" id="2.60.40.420">
    <property type="entry name" value="Cupredoxins - blue copper proteins"/>
    <property type="match status" value="1"/>
</dbReference>
<feature type="signal peptide" evidence="1">
    <location>
        <begin position="1"/>
        <end position="25"/>
    </location>
</feature>